<comment type="caution">
    <text evidence="1">The sequence shown here is derived from an EMBL/GenBank/DDBJ whole genome shotgun (WGS) entry which is preliminary data.</text>
</comment>
<proteinExistence type="predicted"/>
<reference evidence="1 2" key="1">
    <citation type="submission" date="2020-09" db="EMBL/GenBank/DDBJ databases">
        <title>De no assembly of potato wild relative species, Solanum commersonii.</title>
        <authorList>
            <person name="Cho K."/>
        </authorList>
    </citation>
    <scope>NUCLEOTIDE SEQUENCE [LARGE SCALE GENOMIC DNA]</scope>
    <source>
        <strain evidence="1">LZ3.2</strain>
        <tissue evidence="1">Leaf</tissue>
    </source>
</reference>
<accession>A0A9J5X3D0</accession>
<protein>
    <submittedName>
        <fullName evidence="1">Uncharacterized protein</fullName>
    </submittedName>
</protein>
<evidence type="ECO:0000313" key="1">
    <source>
        <dbReference type="EMBL" id="KAG5582450.1"/>
    </source>
</evidence>
<organism evidence="1 2">
    <name type="scientific">Solanum commersonii</name>
    <name type="common">Commerson's wild potato</name>
    <name type="synonym">Commerson's nightshade</name>
    <dbReference type="NCBI Taxonomy" id="4109"/>
    <lineage>
        <taxon>Eukaryota</taxon>
        <taxon>Viridiplantae</taxon>
        <taxon>Streptophyta</taxon>
        <taxon>Embryophyta</taxon>
        <taxon>Tracheophyta</taxon>
        <taxon>Spermatophyta</taxon>
        <taxon>Magnoliopsida</taxon>
        <taxon>eudicotyledons</taxon>
        <taxon>Gunneridae</taxon>
        <taxon>Pentapetalae</taxon>
        <taxon>asterids</taxon>
        <taxon>lamiids</taxon>
        <taxon>Solanales</taxon>
        <taxon>Solanaceae</taxon>
        <taxon>Solanoideae</taxon>
        <taxon>Solaneae</taxon>
        <taxon>Solanum</taxon>
    </lineage>
</organism>
<sequence length="64" mass="7912">MKALLWNIRSVNTQKAFTRLINLNKRYQFYFIRLMEPFEDRQELEEYRRKFGMKHSTVNVNGKI</sequence>
<dbReference type="Proteomes" id="UP000824120">
    <property type="component" value="Chromosome 10"/>
</dbReference>
<evidence type="ECO:0000313" key="2">
    <source>
        <dbReference type="Proteomes" id="UP000824120"/>
    </source>
</evidence>
<dbReference type="OrthoDB" id="1325115at2759"/>
<dbReference type="EMBL" id="JACXVP010000010">
    <property type="protein sequence ID" value="KAG5582450.1"/>
    <property type="molecule type" value="Genomic_DNA"/>
</dbReference>
<name>A0A9J5X3D0_SOLCO</name>
<gene>
    <name evidence="1" type="ORF">H5410_053077</name>
</gene>
<keyword evidence="2" id="KW-1185">Reference proteome</keyword>
<dbReference type="AlphaFoldDB" id="A0A9J5X3D0"/>